<dbReference type="RefSeq" id="WP_330484714.1">
    <property type="nucleotide sequence ID" value="NZ_JAZBJZ010000070.1"/>
</dbReference>
<reference evidence="2" key="1">
    <citation type="submission" date="2024-01" db="EMBL/GenBank/DDBJ databases">
        <title>Bank of Algae and Cyanobacteria of the Azores (BACA) strain genomes.</title>
        <authorList>
            <person name="Luz R."/>
            <person name="Cordeiro R."/>
            <person name="Fonseca A."/>
            <person name="Goncalves V."/>
        </authorList>
    </citation>
    <scope>NUCLEOTIDE SEQUENCE</scope>
    <source>
        <strain evidence="2">BACA0141</strain>
    </source>
</reference>
<gene>
    <name evidence="2" type="ORF">V2H45_16195</name>
</gene>
<name>A0AAW9Q6N3_9CYAN</name>
<dbReference type="AlphaFoldDB" id="A0AAW9Q6N3"/>
<sequence>MAPVIREGILGVVSLSDILNKGDFLEKPKVVVARNELSRAIAEAKSVCAGSGIISKECATAWALVENIEAEMIYQSGADVPEKAAFQLYCDENPKIFQVLGTGQLVS</sequence>
<evidence type="ECO:0000313" key="2">
    <source>
        <dbReference type="EMBL" id="MEE3718281.1"/>
    </source>
</evidence>
<dbReference type="EMBL" id="JAZBJZ010000070">
    <property type="protein sequence ID" value="MEE3718281.1"/>
    <property type="molecule type" value="Genomic_DNA"/>
</dbReference>
<feature type="domain" description="CP12" evidence="1">
    <location>
        <begin position="33"/>
        <end position="99"/>
    </location>
</feature>
<dbReference type="InterPro" id="IPR003823">
    <property type="entry name" value="CP12_dom"/>
</dbReference>
<dbReference type="Pfam" id="PF02672">
    <property type="entry name" value="CP12"/>
    <property type="match status" value="1"/>
</dbReference>
<dbReference type="Proteomes" id="UP001333818">
    <property type="component" value="Unassembled WGS sequence"/>
</dbReference>
<proteinExistence type="predicted"/>
<organism evidence="2 3">
    <name type="scientific">Tumidithrix elongata BACA0141</name>
    <dbReference type="NCBI Taxonomy" id="2716417"/>
    <lineage>
        <taxon>Bacteria</taxon>
        <taxon>Bacillati</taxon>
        <taxon>Cyanobacteriota</taxon>
        <taxon>Cyanophyceae</taxon>
        <taxon>Pseudanabaenales</taxon>
        <taxon>Pseudanabaenaceae</taxon>
        <taxon>Tumidithrix</taxon>
        <taxon>Tumidithrix elongata</taxon>
    </lineage>
</organism>
<keyword evidence="3" id="KW-1185">Reference proteome</keyword>
<evidence type="ECO:0000313" key="3">
    <source>
        <dbReference type="Proteomes" id="UP001333818"/>
    </source>
</evidence>
<accession>A0AAW9Q6N3</accession>
<dbReference type="SMART" id="SM01093">
    <property type="entry name" value="CP12"/>
    <property type="match status" value="1"/>
</dbReference>
<protein>
    <submittedName>
        <fullName evidence="2">CP12 domain-containing protein</fullName>
    </submittedName>
</protein>
<comment type="caution">
    <text evidence="2">The sequence shown here is derived from an EMBL/GenBank/DDBJ whole genome shotgun (WGS) entry which is preliminary data.</text>
</comment>
<evidence type="ECO:0000259" key="1">
    <source>
        <dbReference type="SMART" id="SM01093"/>
    </source>
</evidence>